<feature type="compositionally biased region" description="Basic and acidic residues" evidence="1">
    <location>
        <begin position="76"/>
        <end position="86"/>
    </location>
</feature>
<evidence type="ECO:0000313" key="3">
    <source>
        <dbReference type="Proteomes" id="UP001152747"/>
    </source>
</evidence>
<dbReference type="OrthoDB" id="10064012at2759"/>
<reference evidence="2" key="1">
    <citation type="submission" date="2022-11" db="EMBL/GenBank/DDBJ databases">
        <authorList>
            <person name="Kikuchi T."/>
        </authorList>
    </citation>
    <scope>NUCLEOTIDE SEQUENCE</scope>
    <source>
        <strain evidence="2">PS1010</strain>
    </source>
</reference>
<proteinExistence type="predicted"/>
<feature type="compositionally biased region" description="Basic and acidic residues" evidence="1">
    <location>
        <begin position="101"/>
        <end position="118"/>
    </location>
</feature>
<sequence length="155" mass="17995">MESTSPKIEKLRPLMDFVDHTDQLAEQTLESVDWKQVEKMMPRILKGKSRDDIKQLLLAELDGMSKKRIIAVLSGHDFEESSKKEEEDVTQASESDISEDGEIKSDDGKKEEKQKEVEEKSDETENVEKGEEIEEEDEEERVNREIQEEVDSFFD</sequence>
<protein>
    <submittedName>
        <fullName evidence="2">Uncharacterized protein</fullName>
    </submittedName>
</protein>
<keyword evidence="3" id="KW-1185">Reference proteome</keyword>
<dbReference type="AlphaFoldDB" id="A0A9P1IB27"/>
<dbReference type="InterPro" id="IPR038991">
    <property type="entry name" value="CAAP1"/>
</dbReference>
<feature type="region of interest" description="Disordered" evidence="1">
    <location>
        <begin position="73"/>
        <end position="155"/>
    </location>
</feature>
<dbReference type="EMBL" id="CANHGI010000002">
    <property type="protein sequence ID" value="CAI5441573.1"/>
    <property type="molecule type" value="Genomic_DNA"/>
</dbReference>
<name>A0A9P1IB27_9PELO</name>
<gene>
    <name evidence="2" type="ORF">CAMP_LOCUS4210</name>
</gene>
<feature type="compositionally biased region" description="Acidic residues" evidence="1">
    <location>
        <begin position="119"/>
        <end position="140"/>
    </location>
</feature>
<dbReference type="Pfam" id="PF15335">
    <property type="entry name" value="CAAP1"/>
    <property type="match status" value="1"/>
</dbReference>
<dbReference type="GO" id="GO:0042981">
    <property type="term" value="P:regulation of apoptotic process"/>
    <property type="evidence" value="ECO:0007669"/>
    <property type="project" value="InterPro"/>
</dbReference>
<dbReference type="Proteomes" id="UP001152747">
    <property type="component" value="Unassembled WGS sequence"/>
</dbReference>
<accession>A0A9P1IB27</accession>
<evidence type="ECO:0000256" key="1">
    <source>
        <dbReference type="SAM" id="MobiDB-lite"/>
    </source>
</evidence>
<dbReference type="PANTHER" id="PTHR14740">
    <property type="entry name" value="CASPASE ACTIVITY AND APOPTOSIS INHIBITOR 1"/>
    <property type="match status" value="1"/>
</dbReference>
<comment type="caution">
    <text evidence="2">The sequence shown here is derived from an EMBL/GenBank/DDBJ whole genome shotgun (WGS) entry which is preliminary data.</text>
</comment>
<organism evidence="2 3">
    <name type="scientific">Caenorhabditis angaria</name>
    <dbReference type="NCBI Taxonomy" id="860376"/>
    <lineage>
        <taxon>Eukaryota</taxon>
        <taxon>Metazoa</taxon>
        <taxon>Ecdysozoa</taxon>
        <taxon>Nematoda</taxon>
        <taxon>Chromadorea</taxon>
        <taxon>Rhabditida</taxon>
        <taxon>Rhabditina</taxon>
        <taxon>Rhabditomorpha</taxon>
        <taxon>Rhabditoidea</taxon>
        <taxon>Rhabditidae</taxon>
        <taxon>Peloderinae</taxon>
        <taxon>Caenorhabditis</taxon>
    </lineage>
</organism>
<evidence type="ECO:0000313" key="2">
    <source>
        <dbReference type="EMBL" id="CAI5441573.1"/>
    </source>
</evidence>
<dbReference type="PANTHER" id="PTHR14740:SF3">
    <property type="entry name" value="CASPASE ACTIVITY AND APOPTOSIS INHIBITOR 1"/>
    <property type="match status" value="1"/>
</dbReference>